<name>A0ABZ2MI17_9MICO</name>
<dbReference type="InterPro" id="IPR047817">
    <property type="entry name" value="ABC2_TM_bact-type"/>
</dbReference>
<keyword evidence="5" id="KW-0997">Cell inner membrane</keyword>
<evidence type="ECO:0000256" key="8">
    <source>
        <dbReference type="ARBA" id="ARBA00023136"/>
    </source>
</evidence>
<feature type="transmembrane region" description="Helical" evidence="10">
    <location>
        <begin position="217"/>
        <end position="237"/>
    </location>
</feature>
<dbReference type="EMBL" id="CP144913">
    <property type="protein sequence ID" value="WXB76662.1"/>
    <property type="molecule type" value="Genomic_DNA"/>
</dbReference>
<feature type="transmembrane region" description="Helical" evidence="10">
    <location>
        <begin position="181"/>
        <end position="205"/>
    </location>
</feature>
<keyword evidence="4 10" id="KW-1003">Cell membrane</keyword>
<dbReference type="RefSeq" id="WP_338749857.1">
    <property type="nucleotide sequence ID" value="NZ_CP144913.1"/>
</dbReference>
<keyword evidence="6 10" id="KW-0812">Transmembrane</keyword>
<dbReference type="Proteomes" id="UP001382727">
    <property type="component" value="Chromosome"/>
</dbReference>
<evidence type="ECO:0000256" key="4">
    <source>
        <dbReference type="ARBA" id="ARBA00022475"/>
    </source>
</evidence>
<keyword evidence="13" id="KW-1185">Reference proteome</keyword>
<sequence length="302" mass="32783">MADVAQAAGGGPVSSAPTVDEARELASRHGLRALSERPPLHRYLRDVWQRRSFLWTLSSAESYAKNEANHLGQLWSVLNPALLIVSYYLIFGLLLGTRGGIDNFVGFLGIGVIMFAFTSSVVTKGAKAITGKLGLVRTLHFPRAILPMSVTLTELLASIPGFALLFVLMFATGERPDWEWLLFPVAVAMQGLALLGFAFIAARLVNASQDIANLIPIIVRLLRYVSGVFFPVAHYVASAPPVVQEVLTMQPFALMLTTGRQSLLNGEPVVLSDWLIMAAWGFGAAAVGLVLFWQAETRYGRG</sequence>
<evidence type="ECO:0000256" key="5">
    <source>
        <dbReference type="ARBA" id="ARBA00022519"/>
    </source>
</evidence>
<keyword evidence="7 10" id="KW-1133">Transmembrane helix</keyword>
<dbReference type="Pfam" id="PF01061">
    <property type="entry name" value="ABC2_membrane"/>
    <property type="match status" value="1"/>
</dbReference>
<accession>A0ABZ2MI17</accession>
<feature type="transmembrane region" description="Helical" evidence="10">
    <location>
        <begin position="74"/>
        <end position="97"/>
    </location>
</feature>
<evidence type="ECO:0000256" key="1">
    <source>
        <dbReference type="ARBA" id="ARBA00004429"/>
    </source>
</evidence>
<reference evidence="12 13" key="1">
    <citation type="submission" date="2024-02" db="EMBL/GenBank/DDBJ databases">
        <title>Janibacter sp. nov., isolated from gut of marine sandworm.</title>
        <authorList>
            <person name="Kim B."/>
            <person name="Jun M.O."/>
            <person name="Shin N.-R."/>
        </authorList>
    </citation>
    <scope>NUCLEOTIDE SEQUENCE [LARGE SCALE GENOMIC DNA]</scope>
    <source>
        <strain evidence="12 13">A1S7</strain>
    </source>
</reference>
<dbReference type="PRINTS" id="PR00164">
    <property type="entry name" value="ABC2TRNSPORT"/>
</dbReference>
<comment type="subcellular location">
    <subcellularLocation>
        <location evidence="1">Cell inner membrane</location>
        <topology evidence="1">Multi-pass membrane protein</topology>
    </subcellularLocation>
    <subcellularLocation>
        <location evidence="10">Cell membrane</location>
        <topology evidence="10">Multi-pass membrane protein</topology>
    </subcellularLocation>
</comment>
<feature type="transmembrane region" description="Helical" evidence="10">
    <location>
        <begin position="144"/>
        <end position="169"/>
    </location>
</feature>
<evidence type="ECO:0000256" key="6">
    <source>
        <dbReference type="ARBA" id="ARBA00022692"/>
    </source>
</evidence>
<dbReference type="InterPro" id="IPR013525">
    <property type="entry name" value="ABC2_TM"/>
</dbReference>
<proteinExistence type="inferred from homology"/>
<dbReference type="PANTHER" id="PTHR30413">
    <property type="entry name" value="INNER MEMBRANE TRANSPORT PERMEASE"/>
    <property type="match status" value="1"/>
</dbReference>
<evidence type="ECO:0000259" key="11">
    <source>
        <dbReference type="PROSITE" id="PS51012"/>
    </source>
</evidence>
<dbReference type="PANTHER" id="PTHR30413:SF8">
    <property type="entry name" value="TRANSPORT PERMEASE PROTEIN"/>
    <property type="match status" value="1"/>
</dbReference>
<evidence type="ECO:0000256" key="2">
    <source>
        <dbReference type="ARBA" id="ARBA00007783"/>
    </source>
</evidence>
<evidence type="ECO:0000256" key="3">
    <source>
        <dbReference type="ARBA" id="ARBA00022448"/>
    </source>
</evidence>
<evidence type="ECO:0000313" key="12">
    <source>
        <dbReference type="EMBL" id="WXB76662.1"/>
    </source>
</evidence>
<comment type="similarity">
    <text evidence="2 10">Belongs to the ABC-2 integral membrane protein family.</text>
</comment>
<gene>
    <name evidence="12" type="ORF">V1351_00975</name>
</gene>
<organism evidence="12 13">
    <name type="scientific">Janibacter alittae</name>
    <dbReference type="NCBI Taxonomy" id="3115209"/>
    <lineage>
        <taxon>Bacteria</taxon>
        <taxon>Bacillati</taxon>
        <taxon>Actinomycetota</taxon>
        <taxon>Actinomycetes</taxon>
        <taxon>Micrococcales</taxon>
        <taxon>Intrasporangiaceae</taxon>
        <taxon>Janibacter</taxon>
    </lineage>
</organism>
<dbReference type="PROSITE" id="PS51012">
    <property type="entry name" value="ABC_TM2"/>
    <property type="match status" value="1"/>
</dbReference>
<dbReference type="InterPro" id="IPR000412">
    <property type="entry name" value="ABC_2_transport"/>
</dbReference>
<protein>
    <recommendedName>
        <fullName evidence="10">Transport permease protein</fullName>
    </recommendedName>
</protein>
<feature type="transmembrane region" description="Helical" evidence="10">
    <location>
        <begin position="274"/>
        <end position="293"/>
    </location>
</feature>
<evidence type="ECO:0000256" key="9">
    <source>
        <dbReference type="ARBA" id="ARBA00023251"/>
    </source>
</evidence>
<evidence type="ECO:0000256" key="10">
    <source>
        <dbReference type="RuleBase" id="RU361157"/>
    </source>
</evidence>
<keyword evidence="9" id="KW-0046">Antibiotic resistance</keyword>
<keyword evidence="3 10" id="KW-0813">Transport</keyword>
<feature type="transmembrane region" description="Helical" evidence="10">
    <location>
        <begin position="103"/>
        <end position="123"/>
    </location>
</feature>
<evidence type="ECO:0000256" key="7">
    <source>
        <dbReference type="ARBA" id="ARBA00022989"/>
    </source>
</evidence>
<feature type="domain" description="ABC transmembrane type-2" evidence="11">
    <location>
        <begin position="71"/>
        <end position="295"/>
    </location>
</feature>
<evidence type="ECO:0000313" key="13">
    <source>
        <dbReference type="Proteomes" id="UP001382727"/>
    </source>
</evidence>
<keyword evidence="8 10" id="KW-0472">Membrane</keyword>